<evidence type="ECO:0000256" key="1">
    <source>
        <dbReference type="ARBA" id="ARBA00004496"/>
    </source>
</evidence>
<dbReference type="PANTHER" id="PTHR48111:SF35">
    <property type="entry name" value="TRANSCRIPTIONAL REGULATORY PROTEIN QSEB"/>
    <property type="match status" value="1"/>
</dbReference>
<evidence type="ECO:0000256" key="5">
    <source>
        <dbReference type="ARBA" id="ARBA00023015"/>
    </source>
</evidence>
<evidence type="ECO:0000313" key="13">
    <source>
        <dbReference type="Proteomes" id="UP001430796"/>
    </source>
</evidence>
<organism evidence="12 13">
    <name type="scientific">Marilutibacter chinensis</name>
    <dbReference type="NCBI Taxonomy" id="2912247"/>
    <lineage>
        <taxon>Bacteria</taxon>
        <taxon>Pseudomonadati</taxon>
        <taxon>Pseudomonadota</taxon>
        <taxon>Gammaproteobacteria</taxon>
        <taxon>Lysobacterales</taxon>
        <taxon>Lysobacteraceae</taxon>
        <taxon>Marilutibacter</taxon>
    </lineage>
</organism>
<dbReference type="InterPro" id="IPR001789">
    <property type="entry name" value="Sig_transdc_resp-reg_receiver"/>
</dbReference>
<feature type="DNA-binding region" description="OmpR/PhoB-type" evidence="9">
    <location>
        <begin position="126"/>
        <end position="220"/>
    </location>
</feature>
<protein>
    <submittedName>
        <fullName evidence="12">Response regulator transcription factor</fullName>
    </submittedName>
</protein>
<evidence type="ECO:0000256" key="2">
    <source>
        <dbReference type="ARBA" id="ARBA00022490"/>
    </source>
</evidence>
<dbReference type="Proteomes" id="UP001430796">
    <property type="component" value="Unassembled WGS sequence"/>
</dbReference>
<dbReference type="InterPro" id="IPR001867">
    <property type="entry name" value="OmpR/PhoB-type_DNA-bd"/>
</dbReference>
<evidence type="ECO:0000259" key="10">
    <source>
        <dbReference type="PROSITE" id="PS50110"/>
    </source>
</evidence>
<evidence type="ECO:0000256" key="9">
    <source>
        <dbReference type="PROSITE-ProRule" id="PRU01091"/>
    </source>
</evidence>
<evidence type="ECO:0000256" key="7">
    <source>
        <dbReference type="ARBA" id="ARBA00023163"/>
    </source>
</evidence>
<dbReference type="SUPFAM" id="SSF52172">
    <property type="entry name" value="CheY-like"/>
    <property type="match status" value="1"/>
</dbReference>
<accession>A0ABS9HZ34</accession>
<dbReference type="Gene3D" id="1.10.10.10">
    <property type="entry name" value="Winged helix-like DNA-binding domain superfamily/Winged helix DNA-binding domain"/>
    <property type="match status" value="1"/>
</dbReference>
<dbReference type="EMBL" id="JAKJPO010000019">
    <property type="protein sequence ID" value="MCF7223647.1"/>
    <property type="molecule type" value="Genomic_DNA"/>
</dbReference>
<keyword evidence="5" id="KW-0805">Transcription regulation</keyword>
<dbReference type="SMART" id="SM00862">
    <property type="entry name" value="Trans_reg_C"/>
    <property type="match status" value="1"/>
</dbReference>
<evidence type="ECO:0000256" key="3">
    <source>
        <dbReference type="ARBA" id="ARBA00022553"/>
    </source>
</evidence>
<dbReference type="InterPro" id="IPR039420">
    <property type="entry name" value="WalR-like"/>
</dbReference>
<evidence type="ECO:0000256" key="4">
    <source>
        <dbReference type="ARBA" id="ARBA00023012"/>
    </source>
</evidence>
<dbReference type="PROSITE" id="PS50110">
    <property type="entry name" value="RESPONSE_REGULATORY"/>
    <property type="match status" value="1"/>
</dbReference>
<dbReference type="InterPro" id="IPR011006">
    <property type="entry name" value="CheY-like_superfamily"/>
</dbReference>
<sequence length="230" mass="24899">METNLLLVEDDPMLAEALRAGLVQQGFEVDWVVDAAQARTVLVDHAYGAVLLDLGLPGGSGLGVLQALRARYDTTPVLLVTARDQLSDRISGLDAGADDYIVKPFQPDELYARLRAVIRRSLGRVSPVLSCADVVLDPSRREVTRDGTPVALSQHEFRTLMLLMERAGRVVSREQLEEAVYGSSGTIESNTIAVYVHQLRRKLGESLIATVHGYGYRINGGSGNGNGNDA</sequence>
<feature type="domain" description="Response regulatory" evidence="10">
    <location>
        <begin position="4"/>
        <end position="118"/>
    </location>
</feature>
<dbReference type="Pfam" id="PF00486">
    <property type="entry name" value="Trans_reg_C"/>
    <property type="match status" value="1"/>
</dbReference>
<feature type="domain" description="OmpR/PhoB-type" evidence="11">
    <location>
        <begin position="126"/>
        <end position="220"/>
    </location>
</feature>
<evidence type="ECO:0000256" key="6">
    <source>
        <dbReference type="ARBA" id="ARBA00023125"/>
    </source>
</evidence>
<dbReference type="Gene3D" id="3.40.50.2300">
    <property type="match status" value="1"/>
</dbReference>
<keyword evidence="4" id="KW-0902">Two-component regulatory system</keyword>
<keyword evidence="6 9" id="KW-0238">DNA-binding</keyword>
<dbReference type="CDD" id="cd00383">
    <property type="entry name" value="trans_reg_C"/>
    <property type="match status" value="1"/>
</dbReference>
<feature type="modified residue" description="4-aspartylphosphate" evidence="8">
    <location>
        <position position="53"/>
    </location>
</feature>
<reference evidence="12 13" key="1">
    <citation type="submission" date="2022-01" db="EMBL/GenBank/DDBJ databases">
        <title>Lysobacter chinensis sp. nov., a bacterium isolated from cow dung compost.</title>
        <authorList>
            <person name="Liu Y."/>
        </authorList>
    </citation>
    <scope>NUCLEOTIDE SEQUENCE [LARGE SCALE GENOMIC DNA]</scope>
    <source>
        <strain evidence="12 13">TLK-CK17</strain>
    </source>
</reference>
<keyword evidence="3 8" id="KW-0597">Phosphoprotein</keyword>
<dbReference type="PROSITE" id="PS51755">
    <property type="entry name" value="OMPR_PHOB"/>
    <property type="match status" value="1"/>
</dbReference>
<dbReference type="RefSeq" id="WP_237056781.1">
    <property type="nucleotide sequence ID" value="NZ_JAKJPO010000019.1"/>
</dbReference>
<keyword evidence="2" id="KW-0963">Cytoplasm</keyword>
<gene>
    <name evidence="12" type="ORF">L3V18_17945</name>
</gene>
<dbReference type="Pfam" id="PF00072">
    <property type="entry name" value="Response_reg"/>
    <property type="match status" value="1"/>
</dbReference>
<proteinExistence type="predicted"/>
<dbReference type="InterPro" id="IPR036388">
    <property type="entry name" value="WH-like_DNA-bd_sf"/>
</dbReference>
<dbReference type="SMART" id="SM00448">
    <property type="entry name" value="REC"/>
    <property type="match status" value="1"/>
</dbReference>
<keyword evidence="13" id="KW-1185">Reference proteome</keyword>
<reference evidence="13" key="2">
    <citation type="submission" date="2022-01" db="EMBL/GenBank/DDBJ databases">
        <title>Lysobacter chinensis sp. nov., a bacterium isolated from cow dung compost.</title>
        <authorList>
            <person name="Zhou L.Y."/>
        </authorList>
    </citation>
    <scope>NUCLEOTIDE SEQUENCE [LARGE SCALE GENOMIC DNA]</scope>
    <source>
        <strain evidence="13">TLK-CK17</strain>
    </source>
</reference>
<comment type="subcellular location">
    <subcellularLocation>
        <location evidence="1">Cytoplasm</location>
    </subcellularLocation>
</comment>
<keyword evidence="7" id="KW-0804">Transcription</keyword>
<evidence type="ECO:0000313" key="12">
    <source>
        <dbReference type="EMBL" id="MCF7223647.1"/>
    </source>
</evidence>
<evidence type="ECO:0000259" key="11">
    <source>
        <dbReference type="PROSITE" id="PS51755"/>
    </source>
</evidence>
<dbReference type="Gene3D" id="6.10.250.690">
    <property type="match status" value="1"/>
</dbReference>
<name>A0ABS9HZ34_9GAMM</name>
<evidence type="ECO:0000256" key="8">
    <source>
        <dbReference type="PROSITE-ProRule" id="PRU00169"/>
    </source>
</evidence>
<comment type="caution">
    <text evidence="12">The sequence shown here is derived from an EMBL/GenBank/DDBJ whole genome shotgun (WGS) entry which is preliminary data.</text>
</comment>
<reference evidence="12 13" key="3">
    <citation type="submission" date="2022-01" db="EMBL/GenBank/DDBJ databases">
        <authorList>
            <person name="Zhou L.Y."/>
        </authorList>
    </citation>
    <scope>NUCLEOTIDE SEQUENCE [LARGE SCALE GENOMIC DNA]</scope>
    <source>
        <strain evidence="12 13">TLK-CK17</strain>
    </source>
</reference>
<dbReference type="PANTHER" id="PTHR48111">
    <property type="entry name" value="REGULATOR OF RPOS"/>
    <property type="match status" value="1"/>
</dbReference>